<dbReference type="EMBL" id="WVTD01000005">
    <property type="protein sequence ID" value="MYL97806.1"/>
    <property type="molecule type" value="Genomic_DNA"/>
</dbReference>
<proteinExistence type="predicted"/>
<keyword evidence="2" id="KW-1133">Transmembrane helix</keyword>
<gene>
    <name evidence="3" type="ORF">GR702_08470</name>
</gene>
<evidence type="ECO:0000313" key="4">
    <source>
        <dbReference type="Proteomes" id="UP000465810"/>
    </source>
</evidence>
<reference evidence="3 4" key="1">
    <citation type="submission" date="2019-12" db="EMBL/GenBank/DDBJ databases">
        <authorList>
            <person name="Feng G."/>
            <person name="Zhu H."/>
        </authorList>
    </citation>
    <scope>NUCLEOTIDE SEQUENCE [LARGE SCALE GENOMIC DNA]</scope>
    <source>
        <strain evidence="3 4">FGD1</strain>
    </source>
</reference>
<dbReference type="PANTHER" id="PTHR34219:SF4">
    <property type="entry name" value="PEPSY DOMAIN-CONTAINING PROTEIN"/>
    <property type="match status" value="1"/>
</dbReference>
<organism evidence="3 4">
    <name type="scientific">Novosphingobium silvae</name>
    <dbReference type="NCBI Taxonomy" id="2692619"/>
    <lineage>
        <taxon>Bacteria</taxon>
        <taxon>Pseudomonadati</taxon>
        <taxon>Pseudomonadota</taxon>
        <taxon>Alphaproteobacteria</taxon>
        <taxon>Sphingomonadales</taxon>
        <taxon>Sphingomonadaceae</taxon>
        <taxon>Novosphingobium</taxon>
    </lineage>
</organism>
<keyword evidence="2" id="KW-0472">Membrane</keyword>
<evidence type="ECO:0000313" key="3">
    <source>
        <dbReference type="EMBL" id="MYL97806.1"/>
    </source>
</evidence>
<dbReference type="AlphaFoldDB" id="A0A7X4K6A4"/>
<feature type="region of interest" description="Disordered" evidence="1">
    <location>
        <begin position="185"/>
        <end position="206"/>
    </location>
</feature>
<keyword evidence="4" id="KW-1185">Reference proteome</keyword>
<name>A0A7X4K6A4_9SPHN</name>
<feature type="transmembrane region" description="Helical" evidence="2">
    <location>
        <begin position="20"/>
        <end position="42"/>
    </location>
</feature>
<keyword evidence="2" id="KW-0812">Transmembrane</keyword>
<evidence type="ECO:0008006" key="5">
    <source>
        <dbReference type="Google" id="ProtNLM"/>
    </source>
</evidence>
<evidence type="ECO:0000256" key="2">
    <source>
        <dbReference type="SAM" id="Phobius"/>
    </source>
</evidence>
<feature type="region of interest" description="Disordered" evidence="1">
    <location>
        <begin position="108"/>
        <end position="141"/>
    </location>
</feature>
<accession>A0A7X4K6A4</accession>
<dbReference type="InterPro" id="IPR005625">
    <property type="entry name" value="PepSY-ass_TM"/>
</dbReference>
<dbReference type="Pfam" id="PF03929">
    <property type="entry name" value="PepSY_TM"/>
    <property type="match status" value="1"/>
</dbReference>
<feature type="compositionally biased region" description="Low complexity" evidence="1">
    <location>
        <begin position="123"/>
        <end position="136"/>
    </location>
</feature>
<protein>
    <recommendedName>
        <fullName evidence="5">PepSY domain-containing protein</fullName>
    </recommendedName>
</protein>
<dbReference type="PANTHER" id="PTHR34219">
    <property type="entry name" value="IRON-REGULATED INNER MEMBRANE PROTEIN-RELATED"/>
    <property type="match status" value="1"/>
</dbReference>
<comment type="caution">
    <text evidence="3">The sequence shown here is derived from an EMBL/GenBank/DDBJ whole genome shotgun (WGS) entry which is preliminary data.</text>
</comment>
<evidence type="ECO:0000256" key="1">
    <source>
        <dbReference type="SAM" id="MobiDB-lite"/>
    </source>
</evidence>
<dbReference type="Proteomes" id="UP000465810">
    <property type="component" value="Unassembled WGS sequence"/>
</dbReference>
<sequence>MPAASVATRSFRQSMARLHTWVGLLPGWLLFLIFLFGTTSLFQQEISLWMRPELRGTTVTPVALDAALTFLKRQAPGAASWTITLPPARGGEPPHSRAAFPIVTIRSERSASRSPPLKPASLGGAAAAPPEAPNENAGERSVLRRFDHKDRRPLHLGGIPHRHQQHGLADTAKTVEDTGTRGAAHANAIQRDSVAVHSAPKTPDLG</sequence>